<dbReference type="Pfam" id="PF07883">
    <property type="entry name" value="Cupin_2"/>
    <property type="match status" value="1"/>
</dbReference>
<name>A0A2D3W941_9BACT</name>
<sequence length="131" mass="14576">MKPDTQLFEAFEHGTLLVDGKSVNLAEIAWWNHPKFEGVALKHLITSAQSDGAFSFHLVRIAPHKTIETHIHENELETHEVIGGSGRCIKEGVTFAYEKGNISIFPQKTPHSIHADAEGLYLLAKFFPALC</sequence>
<dbReference type="Gene3D" id="2.60.120.10">
    <property type="entry name" value="Jelly Rolls"/>
    <property type="match status" value="1"/>
</dbReference>
<dbReference type="InterPro" id="IPR011051">
    <property type="entry name" value="RmlC_Cupin_sf"/>
</dbReference>
<organism evidence="2 3">
    <name type="scientific">Sulfurospirillum cavolei</name>
    <dbReference type="NCBI Taxonomy" id="366522"/>
    <lineage>
        <taxon>Bacteria</taxon>
        <taxon>Pseudomonadati</taxon>
        <taxon>Campylobacterota</taxon>
        <taxon>Epsilonproteobacteria</taxon>
        <taxon>Campylobacterales</taxon>
        <taxon>Sulfurospirillaceae</taxon>
        <taxon>Sulfurospirillum</taxon>
    </lineage>
</organism>
<evidence type="ECO:0000259" key="1">
    <source>
        <dbReference type="Pfam" id="PF07883"/>
    </source>
</evidence>
<reference evidence="2 3" key="1">
    <citation type="journal article" date="2017" name="Front. Microbiol.">
        <title>Comparative Genomic Analysis of the Class Epsilonproteobacteria and Proposed Reclassification to Epsilonbacteraeota (phyl. nov.).</title>
        <authorList>
            <person name="Waite D.W."/>
            <person name="Vanwonterghem I."/>
            <person name="Rinke C."/>
            <person name="Parks D.H."/>
            <person name="Zhang Y."/>
            <person name="Takai K."/>
            <person name="Sievert S.M."/>
            <person name="Simon J."/>
            <person name="Campbell B.J."/>
            <person name="Hanson T.E."/>
            <person name="Woyke T."/>
            <person name="Klotz M.G."/>
            <person name="Hugenholtz P."/>
        </authorList>
    </citation>
    <scope>NUCLEOTIDE SEQUENCE [LARGE SCALE GENOMIC DNA]</scope>
    <source>
        <strain evidence="2">UBA11420</strain>
    </source>
</reference>
<accession>A0A2D3W941</accession>
<dbReference type="EMBL" id="DLUG01000136">
    <property type="protein sequence ID" value="DAB36415.1"/>
    <property type="molecule type" value="Genomic_DNA"/>
</dbReference>
<dbReference type="Proteomes" id="UP000231638">
    <property type="component" value="Unassembled WGS sequence"/>
</dbReference>
<evidence type="ECO:0000313" key="3">
    <source>
        <dbReference type="Proteomes" id="UP000231638"/>
    </source>
</evidence>
<evidence type="ECO:0000313" key="2">
    <source>
        <dbReference type="EMBL" id="DAB36415.1"/>
    </source>
</evidence>
<dbReference type="InterPro" id="IPR014710">
    <property type="entry name" value="RmlC-like_jellyroll"/>
</dbReference>
<dbReference type="STRING" id="366522.GCA_001548055_01918"/>
<protein>
    <submittedName>
        <fullName evidence="2">Cupin</fullName>
    </submittedName>
</protein>
<gene>
    <name evidence="2" type="ORF">CFH80_05040</name>
</gene>
<proteinExistence type="predicted"/>
<dbReference type="SUPFAM" id="SSF51182">
    <property type="entry name" value="RmlC-like cupins"/>
    <property type="match status" value="1"/>
</dbReference>
<comment type="caution">
    <text evidence="2">The sequence shown here is derived from an EMBL/GenBank/DDBJ whole genome shotgun (WGS) entry which is preliminary data.</text>
</comment>
<feature type="domain" description="Cupin type-2" evidence="1">
    <location>
        <begin position="58"/>
        <end position="117"/>
    </location>
</feature>
<dbReference type="AlphaFoldDB" id="A0A2D3W941"/>
<dbReference type="InterPro" id="IPR013096">
    <property type="entry name" value="Cupin_2"/>
</dbReference>